<evidence type="ECO:0000313" key="2">
    <source>
        <dbReference type="EMBL" id="RLJ77378.1"/>
    </source>
</evidence>
<name>A0A497Y8U5_9SPHI</name>
<sequence>METTENTKKVHIGQNIKRIREIKGIKQETFALELGEDWNQSKVSLLEARENIEADLLKQVAKILNVTPEMIEKYDEKSVNNFFSNTFNDSSTGNVGSNLYYCNFNPIDKVVELYERLLLSEAANRNSNK</sequence>
<dbReference type="EMBL" id="SOPX01000001">
    <property type="protein sequence ID" value="TFB33402.1"/>
    <property type="molecule type" value="Genomic_DNA"/>
</dbReference>
<dbReference type="EMBL" id="RCCK01000011">
    <property type="protein sequence ID" value="RLJ77378.1"/>
    <property type="molecule type" value="Genomic_DNA"/>
</dbReference>
<protein>
    <submittedName>
        <fullName evidence="2">Helix-turn-helix protein</fullName>
    </submittedName>
    <submittedName>
        <fullName evidence="3">XRE family transcriptional regulator</fullName>
    </submittedName>
</protein>
<organism evidence="2 4">
    <name type="scientific">Pedobacter alluvionis</name>
    <dbReference type="NCBI Taxonomy" id="475253"/>
    <lineage>
        <taxon>Bacteria</taxon>
        <taxon>Pseudomonadati</taxon>
        <taxon>Bacteroidota</taxon>
        <taxon>Sphingobacteriia</taxon>
        <taxon>Sphingobacteriales</taxon>
        <taxon>Sphingobacteriaceae</taxon>
        <taxon>Pedobacter</taxon>
    </lineage>
</organism>
<dbReference type="SUPFAM" id="SSF47413">
    <property type="entry name" value="lambda repressor-like DNA-binding domains"/>
    <property type="match status" value="1"/>
</dbReference>
<dbReference type="InterPro" id="IPR010982">
    <property type="entry name" value="Lambda_DNA-bd_dom_sf"/>
</dbReference>
<reference evidence="2 4" key="1">
    <citation type="submission" date="2018-10" db="EMBL/GenBank/DDBJ databases">
        <title>Genomic Encyclopedia of Archaeal and Bacterial Type Strains, Phase II (KMG-II): from individual species to whole genera.</title>
        <authorList>
            <person name="Goeker M."/>
        </authorList>
    </citation>
    <scope>NUCLEOTIDE SEQUENCE [LARGE SCALE GENOMIC DNA]</scope>
    <source>
        <strain evidence="2 4">DSM 19624</strain>
    </source>
</reference>
<dbReference type="InterPro" id="IPR001387">
    <property type="entry name" value="Cro/C1-type_HTH"/>
</dbReference>
<evidence type="ECO:0000313" key="4">
    <source>
        <dbReference type="Proteomes" id="UP000273898"/>
    </source>
</evidence>
<accession>A0A497Y8U5</accession>
<dbReference type="PROSITE" id="PS50943">
    <property type="entry name" value="HTH_CROC1"/>
    <property type="match status" value="1"/>
</dbReference>
<proteinExistence type="predicted"/>
<reference evidence="3 5" key="2">
    <citation type="submission" date="2019-03" db="EMBL/GenBank/DDBJ databases">
        <authorList>
            <person name="He R.-H."/>
        </authorList>
    </citation>
    <scope>NUCLEOTIDE SEQUENCE [LARGE SCALE GENOMIC DNA]</scope>
    <source>
        <strain evidence="3 5">DSM 19624</strain>
    </source>
</reference>
<dbReference type="RefSeq" id="WP_121284137.1">
    <property type="nucleotide sequence ID" value="NZ_RCCK01000011.1"/>
</dbReference>
<dbReference type="GO" id="GO:0003677">
    <property type="term" value="F:DNA binding"/>
    <property type="evidence" value="ECO:0007669"/>
    <property type="project" value="InterPro"/>
</dbReference>
<dbReference type="Proteomes" id="UP000297429">
    <property type="component" value="Unassembled WGS sequence"/>
</dbReference>
<comment type="caution">
    <text evidence="2">The sequence shown here is derived from an EMBL/GenBank/DDBJ whole genome shotgun (WGS) entry which is preliminary data.</text>
</comment>
<keyword evidence="5" id="KW-1185">Reference proteome</keyword>
<dbReference type="CDD" id="cd00093">
    <property type="entry name" value="HTH_XRE"/>
    <property type="match status" value="1"/>
</dbReference>
<dbReference type="Gene3D" id="1.10.260.40">
    <property type="entry name" value="lambda repressor-like DNA-binding domains"/>
    <property type="match status" value="1"/>
</dbReference>
<gene>
    <name evidence="2" type="ORF">BCL90_2464</name>
    <name evidence="3" type="ORF">E3V97_04980</name>
</gene>
<evidence type="ECO:0000259" key="1">
    <source>
        <dbReference type="PROSITE" id="PS50943"/>
    </source>
</evidence>
<dbReference type="OrthoDB" id="674774at2"/>
<dbReference type="Proteomes" id="UP000273898">
    <property type="component" value="Unassembled WGS sequence"/>
</dbReference>
<evidence type="ECO:0000313" key="5">
    <source>
        <dbReference type="Proteomes" id="UP000297429"/>
    </source>
</evidence>
<dbReference type="AlphaFoldDB" id="A0A497Y8U5"/>
<evidence type="ECO:0000313" key="3">
    <source>
        <dbReference type="EMBL" id="TFB33402.1"/>
    </source>
</evidence>
<feature type="domain" description="HTH cro/C1-type" evidence="1">
    <location>
        <begin position="16"/>
        <end position="71"/>
    </location>
</feature>